<evidence type="ECO:0000313" key="1">
    <source>
        <dbReference type="EMBL" id="SUZ97208.1"/>
    </source>
</evidence>
<name>A0A381S1L5_9ZZZZ</name>
<reference evidence="1" key="1">
    <citation type="submission" date="2018-05" db="EMBL/GenBank/DDBJ databases">
        <authorList>
            <person name="Lanie J.A."/>
            <person name="Ng W.-L."/>
            <person name="Kazmierczak K.M."/>
            <person name="Andrzejewski T.M."/>
            <person name="Davidsen T.M."/>
            <person name="Wayne K.J."/>
            <person name="Tettelin H."/>
            <person name="Glass J.I."/>
            <person name="Rusch D."/>
            <person name="Podicherti R."/>
            <person name="Tsui H.-C.T."/>
            <person name="Winkler M.E."/>
        </authorList>
    </citation>
    <scope>NUCLEOTIDE SEQUENCE</scope>
</reference>
<protein>
    <submittedName>
        <fullName evidence="1">Uncharacterized protein</fullName>
    </submittedName>
</protein>
<sequence length="30" mass="3535">MVSLIFPVSSYTVNGGVMEFDYKWKYWEAS</sequence>
<organism evidence="1">
    <name type="scientific">marine metagenome</name>
    <dbReference type="NCBI Taxonomy" id="408172"/>
    <lineage>
        <taxon>unclassified sequences</taxon>
        <taxon>metagenomes</taxon>
        <taxon>ecological metagenomes</taxon>
    </lineage>
</organism>
<accession>A0A381S1L5</accession>
<dbReference type="EMBL" id="UINC01002487">
    <property type="protein sequence ID" value="SUZ97208.1"/>
    <property type="molecule type" value="Genomic_DNA"/>
</dbReference>
<gene>
    <name evidence="1" type="ORF">METZ01_LOCUS50062</name>
</gene>
<dbReference type="AlphaFoldDB" id="A0A381S1L5"/>
<feature type="non-terminal residue" evidence="1">
    <location>
        <position position="30"/>
    </location>
</feature>
<proteinExistence type="predicted"/>